<evidence type="ECO:0008006" key="3">
    <source>
        <dbReference type="Google" id="ProtNLM"/>
    </source>
</evidence>
<evidence type="ECO:0000313" key="1">
    <source>
        <dbReference type="EMBL" id="VFQ47333.1"/>
    </source>
</evidence>
<dbReference type="EMBL" id="CAADHO010000016">
    <property type="protein sequence ID" value="VFQ47333.1"/>
    <property type="molecule type" value="Genomic_DNA"/>
</dbReference>
<gene>
    <name evidence="1" type="ORF">MSL71_50320</name>
</gene>
<dbReference type="Gene3D" id="3.30.450.30">
    <property type="entry name" value="Dynein light chain 2a, cytoplasmic"/>
    <property type="match status" value="1"/>
</dbReference>
<name>A0A4U8YZN6_9BACT</name>
<dbReference type="RefSeq" id="WP_180146945.1">
    <property type="nucleotide sequence ID" value="NZ_CAADHO010000016.1"/>
</dbReference>
<dbReference type="Proteomes" id="UP000507962">
    <property type="component" value="Unassembled WGS sequence"/>
</dbReference>
<proteinExistence type="predicted"/>
<keyword evidence="2" id="KW-1185">Reference proteome</keyword>
<evidence type="ECO:0000313" key="2">
    <source>
        <dbReference type="Proteomes" id="UP000507962"/>
    </source>
</evidence>
<reference evidence="1 2" key="1">
    <citation type="submission" date="2019-03" db="EMBL/GenBank/DDBJ databases">
        <authorList>
            <person name="Nijsse B."/>
        </authorList>
    </citation>
    <scope>NUCLEOTIDE SEQUENCE [LARGE SCALE GENOMIC DNA]</scope>
    <source>
        <strain evidence="1">Desulfoluna butyratoxydans MSL71</strain>
    </source>
</reference>
<accession>A0A4U8YZN6</accession>
<dbReference type="AlphaFoldDB" id="A0A4U8YZN6"/>
<sequence>MTTILDFIKIARIQGVDSYCLVSADGRRMAGNTAHSDAFCEDLARFAGESARVTEETTFAPPASVSIRGPETSLIVIPVGGYALGITTAAKTPEGPLIDDVMAFLRRIRHQHTVSQKS</sequence>
<protein>
    <recommendedName>
        <fullName evidence="3">Roadblock/LC7 domain-containing protein</fullName>
    </recommendedName>
</protein>
<organism evidence="1 2">
    <name type="scientific">Desulfoluna butyratoxydans</name>
    <dbReference type="NCBI Taxonomy" id="231438"/>
    <lineage>
        <taxon>Bacteria</taxon>
        <taxon>Pseudomonadati</taxon>
        <taxon>Thermodesulfobacteriota</taxon>
        <taxon>Desulfobacteria</taxon>
        <taxon>Desulfobacterales</taxon>
        <taxon>Desulfolunaceae</taxon>
        <taxon>Desulfoluna</taxon>
    </lineage>
</organism>